<dbReference type="Gene3D" id="3.30.460.10">
    <property type="entry name" value="Beta Polymerase, domain 2"/>
    <property type="match status" value="1"/>
</dbReference>
<dbReference type="CDD" id="cd05403">
    <property type="entry name" value="NT_KNTase_like"/>
    <property type="match status" value="1"/>
</dbReference>
<dbReference type="RefSeq" id="WP_089292734.1">
    <property type="nucleotide sequence ID" value="NZ_BOMU01000039.1"/>
</dbReference>
<dbReference type="SUPFAM" id="SSF81301">
    <property type="entry name" value="Nucleotidyltransferase"/>
    <property type="match status" value="1"/>
</dbReference>
<dbReference type="AlphaFoldDB" id="A0A238X5G9"/>
<protein>
    <recommendedName>
        <fullName evidence="3">Nucleotidyltransferase domain-containing protein</fullName>
    </recommendedName>
</protein>
<dbReference type="InterPro" id="IPR043519">
    <property type="entry name" value="NT_sf"/>
</dbReference>
<name>A0A238X5G9_9ACTN</name>
<evidence type="ECO:0000313" key="2">
    <source>
        <dbReference type="Proteomes" id="UP000198415"/>
    </source>
</evidence>
<evidence type="ECO:0000313" key="1">
    <source>
        <dbReference type="EMBL" id="SNR53882.1"/>
    </source>
</evidence>
<proteinExistence type="predicted"/>
<gene>
    <name evidence="1" type="ORF">SAMN06264365_10367</name>
</gene>
<dbReference type="EMBL" id="FZNR01000003">
    <property type="protein sequence ID" value="SNR53882.1"/>
    <property type="molecule type" value="Genomic_DNA"/>
</dbReference>
<sequence length="268" mass="29812">MNLPKTVQLPAAEVRRLRAALAENGLISDDCLAVFIGGSVARGWQHARSDTDLYVICDKPWTGETNGVNTVALTPATVPTVGAFVDGERVELRYWLDDQVDQTFAKATWEEFQNGDSIGQRLSGTEAIFLSRLGQAIIISGEDWMAERQKQLVECAFRSMWTLRWLGEADGHVRGALGMMEAGDHTSAVLSAQMALGASVDALALSYHEFGLDRKWRARRMEAIKSATLSFDRFWELTTMQTFDPSRPQAWVEDVLDVCRQIALDVEV</sequence>
<dbReference type="OrthoDB" id="4162222at2"/>
<accession>A0A238X5G9</accession>
<dbReference type="Proteomes" id="UP000198415">
    <property type="component" value="Unassembled WGS sequence"/>
</dbReference>
<reference evidence="1 2" key="1">
    <citation type="submission" date="2017-06" db="EMBL/GenBank/DDBJ databases">
        <authorList>
            <person name="Kim H.J."/>
            <person name="Triplett B.A."/>
        </authorList>
    </citation>
    <scope>NUCLEOTIDE SEQUENCE [LARGE SCALE GENOMIC DNA]</scope>
    <source>
        <strain evidence="1 2">DSM 43151</strain>
    </source>
</reference>
<organism evidence="1 2">
    <name type="scientific">Actinoplanes regularis</name>
    <dbReference type="NCBI Taxonomy" id="52697"/>
    <lineage>
        <taxon>Bacteria</taxon>
        <taxon>Bacillati</taxon>
        <taxon>Actinomycetota</taxon>
        <taxon>Actinomycetes</taxon>
        <taxon>Micromonosporales</taxon>
        <taxon>Micromonosporaceae</taxon>
        <taxon>Actinoplanes</taxon>
    </lineage>
</organism>
<keyword evidence="2" id="KW-1185">Reference proteome</keyword>
<evidence type="ECO:0008006" key="3">
    <source>
        <dbReference type="Google" id="ProtNLM"/>
    </source>
</evidence>